<dbReference type="InterPro" id="IPR009339">
    <property type="entry name" value="DUF998"/>
</dbReference>
<accession>A0A1T4RX62</accession>
<keyword evidence="1" id="KW-0812">Transmembrane</keyword>
<evidence type="ECO:0000313" key="2">
    <source>
        <dbReference type="EMBL" id="SKA20487.1"/>
    </source>
</evidence>
<dbReference type="Proteomes" id="UP000190888">
    <property type="component" value="Unassembled WGS sequence"/>
</dbReference>
<evidence type="ECO:0008006" key="4">
    <source>
        <dbReference type="Google" id="ProtNLM"/>
    </source>
</evidence>
<dbReference type="EMBL" id="FUWH01000016">
    <property type="protein sequence ID" value="SKA20487.1"/>
    <property type="molecule type" value="Genomic_DNA"/>
</dbReference>
<dbReference type="RefSeq" id="WP_078832853.1">
    <property type="nucleotide sequence ID" value="NZ_FUWH01000016.1"/>
</dbReference>
<feature type="transmembrane region" description="Helical" evidence="1">
    <location>
        <begin position="137"/>
        <end position="154"/>
    </location>
</feature>
<reference evidence="2 3" key="1">
    <citation type="submission" date="2017-02" db="EMBL/GenBank/DDBJ databases">
        <authorList>
            <person name="Peterson S.W."/>
        </authorList>
    </citation>
    <scope>NUCLEOTIDE SEQUENCE [LARGE SCALE GENOMIC DNA]</scope>
    <source>
        <strain evidence="2 3">DSM 22335</strain>
    </source>
</reference>
<evidence type="ECO:0000256" key="1">
    <source>
        <dbReference type="SAM" id="Phobius"/>
    </source>
</evidence>
<feature type="transmembrane region" description="Helical" evidence="1">
    <location>
        <begin position="6"/>
        <end position="22"/>
    </location>
</feature>
<keyword evidence="1" id="KW-0472">Membrane</keyword>
<feature type="transmembrane region" description="Helical" evidence="1">
    <location>
        <begin position="52"/>
        <end position="74"/>
    </location>
</feature>
<name>A0A1T4RX62_9BACT</name>
<dbReference type="AlphaFoldDB" id="A0A1T4RX62"/>
<dbReference type="OrthoDB" id="679392at2"/>
<keyword evidence="3" id="KW-1185">Reference proteome</keyword>
<gene>
    <name evidence="2" type="ORF">SAMN04488132_1162</name>
</gene>
<organism evidence="2 3">
    <name type="scientific">Sediminibacterium ginsengisoli</name>
    <dbReference type="NCBI Taxonomy" id="413434"/>
    <lineage>
        <taxon>Bacteria</taxon>
        <taxon>Pseudomonadati</taxon>
        <taxon>Bacteroidota</taxon>
        <taxon>Chitinophagia</taxon>
        <taxon>Chitinophagales</taxon>
        <taxon>Chitinophagaceae</taxon>
        <taxon>Sediminibacterium</taxon>
    </lineage>
</organism>
<proteinExistence type="predicted"/>
<dbReference type="Pfam" id="PF06197">
    <property type="entry name" value="DUF998"/>
    <property type="match status" value="1"/>
</dbReference>
<protein>
    <recommendedName>
        <fullName evidence="4">DUF998 domain-containing protein</fullName>
    </recommendedName>
</protein>
<evidence type="ECO:0000313" key="3">
    <source>
        <dbReference type="Proteomes" id="UP000190888"/>
    </source>
</evidence>
<sequence length="182" mass="19776">MIFILSIAVTVYLAIGIIYFGIRIKKHSQLRDTISELGEFGAPLSPQVNKGLFLPVGIACFLVTALSLGSGPLFGLSFCLGTGYTLAAFFPCDPGSPFQGSTRQQIHNIGGFIEYAGGVYFLSKAADEFGPQPFWDYKTAAVIMFFVIILISMPKMPVRGLIQRVGEVVLFGSMIMLAMMRS</sequence>
<keyword evidence="1" id="KW-1133">Transmembrane helix</keyword>